<evidence type="ECO:0000313" key="20">
    <source>
        <dbReference type="Proteomes" id="UP000887116"/>
    </source>
</evidence>
<evidence type="ECO:0000256" key="6">
    <source>
        <dbReference type="ARBA" id="ARBA00004601"/>
    </source>
</evidence>
<evidence type="ECO:0000256" key="5">
    <source>
        <dbReference type="ARBA" id="ARBA00004419"/>
    </source>
</evidence>
<dbReference type="AlphaFoldDB" id="A0A8X6M519"/>
<gene>
    <name evidence="19" type="primary">Tmem230</name>
    <name evidence="19" type="ORF">TNCT_171151</name>
</gene>
<evidence type="ECO:0000256" key="15">
    <source>
        <dbReference type="ARBA" id="ARBA00023329"/>
    </source>
</evidence>
<keyword evidence="20" id="KW-1185">Reference proteome</keyword>
<keyword evidence="14 18" id="KW-0472">Membrane</keyword>
<evidence type="ECO:0000256" key="4">
    <source>
        <dbReference type="ARBA" id="ARBA00004412"/>
    </source>
</evidence>
<evidence type="ECO:0000256" key="16">
    <source>
        <dbReference type="ARBA" id="ARBA00024003"/>
    </source>
</evidence>
<evidence type="ECO:0000256" key="17">
    <source>
        <dbReference type="ARBA" id="ARBA00024088"/>
    </source>
</evidence>
<comment type="similarity">
    <text evidence="8">Belongs to the TMEM134/TMEM230 family.</text>
</comment>
<dbReference type="GO" id="GO:0005770">
    <property type="term" value="C:late endosome"/>
    <property type="evidence" value="ECO:0007669"/>
    <property type="project" value="UniProtKB-SubCell"/>
</dbReference>
<dbReference type="InterPro" id="IPR008590">
    <property type="entry name" value="TMEM_230/134"/>
</dbReference>
<proteinExistence type="inferred from homology"/>
<dbReference type="OrthoDB" id="5597044at2759"/>
<dbReference type="GO" id="GO:0005769">
    <property type="term" value="C:early endosome"/>
    <property type="evidence" value="ECO:0007669"/>
    <property type="project" value="UniProtKB-SubCell"/>
</dbReference>
<evidence type="ECO:0000256" key="9">
    <source>
        <dbReference type="ARBA" id="ARBA00022692"/>
    </source>
</evidence>
<keyword evidence="12" id="KW-0770">Synapse</keyword>
<dbReference type="GO" id="GO:0055037">
    <property type="term" value="C:recycling endosome"/>
    <property type="evidence" value="ECO:0007669"/>
    <property type="project" value="UniProtKB-SubCell"/>
</dbReference>
<keyword evidence="11 18" id="KW-1133">Transmembrane helix</keyword>
<keyword evidence="10" id="KW-0967">Endosome</keyword>
<evidence type="ECO:0000256" key="14">
    <source>
        <dbReference type="ARBA" id="ARBA00023136"/>
    </source>
</evidence>
<keyword evidence="9 18" id="KW-0812">Transmembrane</keyword>
<keyword evidence="13" id="KW-0333">Golgi apparatus</keyword>
<comment type="subcellular location">
    <subcellularLocation>
        <location evidence="5">Cytoplasmic vesicle</location>
        <location evidence="5">Autophagosome</location>
    </subcellularLocation>
    <subcellularLocation>
        <location evidence="3">Cytoplasmic vesicle</location>
        <location evidence="3">Secretory vesicle</location>
        <location evidence="3">Synaptic vesicle</location>
    </subcellularLocation>
    <subcellularLocation>
        <location evidence="4">Early endosome</location>
    </subcellularLocation>
    <subcellularLocation>
        <location evidence="6">Golgi apparatus</location>
        <location evidence="6">trans-Golgi network</location>
    </subcellularLocation>
    <subcellularLocation>
        <location evidence="7">Late endosome</location>
    </subcellularLocation>
    <subcellularLocation>
        <location evidence="1">Membrane</location>
        <topology evidence="1">Multi-pass membrane protein</topology>
    </subcellularLocation>
    <subcellularLocation>
        <location evidence="2">Recycling endosome</location>
    </subcellularLocation>
</comment>
<comment type="caution">
    <text evidence="19">The sequence shown here is derived from an EMBL/GenBank/DDBJ whole genome shotgun (WGS) entry which is preliminary data.</text>
</comment>
<name>A0A8X6M519_TRICU</name>
<feature type="transmembrane region" description="Helical" evidence="18">
    <location>
        <begin position="67"/>
        <end position="91"/>
    </location>
</feature>
<accession>A0A8X6M519</accession>
<feature type="transmembrane region" description="Helical" evidence="18">
    <location>
        <begin position="103"/>
        <end position="121"/>
    </location>
</feature>
<dbReference type="GO" id="GO:0016020">
    <property type="term" value="C:membrane"/>
    <property type="evidence" value="ECO:0007669"/>
    <property type="project" value="UniProtKB-SubCell"/>
</dbReference>
<dbReference type="Proteomes" id="UP000887116">
    <property type="component" value="Unassembled WGS sequence"/>
</dbReference>
<evidence type="ECO:0000256" key="2">
    <source>
        <dbReference type="ARBA" id="ARBA00004172"/>
    </source>
</evidence>
<keyword evidence="15" id="KW-0968">Cytoplasmic vesicle</keyword>
<dbReference type="Pfam" id="PF05915">
    <property type="entry name" value="TMEM_230_134"/>
    <property type="match status" value="1"/>
</dbReference>
<organism evidence="19 20">
    <name type="scientific">Trichonephila clavata</name>
    <name type="common">Joro spider</name>
    <name type="synonym">Nephila clavata</name>
    <dbReference type="NCBI Taxonomy" id="2740835"/>
    <lineage>
        <taxon>Eukaryota</taxon>
        <taxon>Metazoa</taxon>
        <taxon>Ecdysozoa</taxon>
        <taxon>Arthropoda</taxon>
        <taxon>Chelicerata</taxon>
        <taxon>Arachnida</taxon>
        <taxon>Araneae</taxon>
        <taxon>Araneomorphae</taxon>
        <taxon>Entelegynae</taxon>
        <taxon>Araneoidea</taxon>
        <taxon>Nephilidae</taxon>
        <taxon>Trichonephila</taxon>
    </lineage>
</organism>
<evidence type="ECO:0000256" key="1">
    <source>
        <dbReference type="ARBA" id="ARBA00004141"/>
    </source>
</evidence>
<comment type="function">
    <text evidence="16">Involved in trafficking and recycling of synaptic vesicles.</text>
</comment>
<reference evidence="19" key="1">
    <citation type="submission" date="2020-07" db="EMBL/GenBank/DDBJ databases">
        <title>Multicomponent nature underlies the extraordinary mechanical properties of spider dragline silk.</title>
        <authorList>
            <person name="Kono N."/>
            <person name="Nakamura H."/>
            <person name="Mori M."/>
            <person name="Yoshida Y."/>
            <person name="Ohtoshi R."/>
            <person name="Malay A.D."/>
            <person name="Moran D.A.P."/>
            <person name="Tomita M."/>
            <person name="Numata K."/>
            <person name="Arakawa K."/>
        </authorList>
    </citation>
    <scope>NUCLEOTIDE SEQUENCE</scope>
</reference>
<dbReference type="EMBL" id="BMAO01019870">
    <property type="protein sequence ID" value="GFR33490.1"/>
    <property type="molecule type" value="Genomic_DNA"/>
</dbReference>
<dbReference type="GO" id="GO:0005776">
    <property type="term" value="C:autophagosome"/>
    <property type="evidence" value="ECO:0007669"/>
    <property type="project" value="UniProtKB-SubCell"/>
</dbReference>
<protein>
    <recommendedName>
        <fullName evidence="17">Transmembrane protein 230</fullName>
    </recommendedName>
</protein>
<evidence type="ECO:0000256" key="3">
    <source>
        <dbReference type="ARBA" id="ARBA00004234"/>
    </source>
</evidence>
<dbReference type="GO" id="GO:0005794">
    <property type="term" value="C:Golgi apparatus"/>
    <property type="evidence" value="ECO:0007669"/>
    <property type="project" value="UniProtKB-SubCell"/>
</dbReference>
<evidence type="ECO:0000256" key="13">
    <source>
        <dbReference type="ARBA" id="ARBA00023034"/>
    </source>
</evidence>
<evidence type="ECO:0000256" key="10">
    <source>
        <dbReference type="ARBA" id="ARBA00022753"/>
    </source>
</evidence>
<dbReference type="PANTHER" id="PTHR15664:SF6">
    <property type="entry name" value="TRANSMEMBRANE PROTEIN 230"/>
    <property type="match status" value="1"/>
</dbReference>
<evidence type="ECO:0000256" key="12">
    <source>
        <dbReference type="ARBA" id="ARBA00023018"/>
    </source>
</evidence>
<evidence type="ECO:0000256" key="11">
    <source>
        <dbReference type="ARBA" id="ARBA00022989"/>
    </source>
</evidence>
<evidence type="ECO:0000256" key="18">
    <source>
        <dbReference type="SAM" id="Phobius"/>
    </source>
</evidence>
<evidence type="ECO:0000313" key="19">
    <source>
        <dbReference type="EMBL" id="GFR33490.1"/>
    </source>
</evidence>
<evidence type="ECO:0000256" key="8">
    <source>
        <dbReference type="ARBA" id="ARBA00007743"/>
    </source>
</evidence>
<dbReference type="PANTHER" id="PTHR15664">
    <property type="entry name" value="C20ORF30 PROTEIN"/>
    <property type="match status" value="1"/>
</dbReference>
<dbReference type="GO" id="GO:0008021">
    <property type="term" value="C:synaptic vesicle"/>
    <property type="evidence" value="ECO:0007669"/>
    <property type="project" value="UniProtKB-SubCell"/>
</dbReference>
<sequence length="143" mass="16067">MAIDVSKSVDVLNLHVCVECQFGKNFILAIMTKKISGHSSARYHRLTRTDDGFVDLQYQKQKPKMPWGGIILAVFLFIAGSLLIAFSSLLFSGHLDGQHTEGAWPLLILGILMFIPGVYHVRIAYLAYRGYPGYVFDDIPDFE</sequence>
<dbReference type="InterPro" id="IPR044234">
    <property type="entry name" value="TMEM230"/>
</dbReference>
<evidence type="ECO:0000256" key="7">
    <source>
        <dbReference type="ARBA" id="ARBA00004603"/>
    </source>
</evidence>